<dbReference type="InterPro" id="IPR036097">
    <property type="entry name" value="HisK_dim/P_sf"/>
</dbReference>
<keyword evidence="14" id="KW-0904">Protein phosphatase</keyword>
<evidence type="ECO:0000256" key="10">
    <source>
        <dbReference type="ARBA" id="ARBA00022777"/>
    </source>
</evidence>
<evidence type="ECO:0000256" key="11">
    <source>
        <dbReference type="ARBA" id="ARBA00022801"/>
    </source>
</evidence>
<evidence type="ECO:0000256" key="1">
    <source>
        <dbReference type="ARBA" id="ARBA00000085"/>
    </source>
</evidence>
<dbReference type="InterPro" id="IPR003594">
    <property type="entry name" value="HATPase_dom"/>
</dbReference>
<dbReference type="SUPFAM" id="SSF55874">
    <property type="entry name" value="ATPase domain of HSP90 chaperone/DNA topoisomerase II/histidine kinase"/>
    <property type="match status" value="1"/>
</dbReference>
<keyword evidence="16" id="KW-0346">Stress response</keyword>
<keyword evidence="9" id="KW-0547">Nucleotide-binding</keyword>
<dbReference type="Pfam" id="PF00512">
    <property type="entry name" value="HisKA"/>
    <property type="match status" value="1"/>
</dbReference>
<evidence type="ECO:0000256" key="9">
    <source>
        <dbReference type="ARBA" id="ARBA00022741"/>
    </source>
</evidence>
<proteinExistence type="predicted"/>
<dbReference type="InterPro" id="IPR004358">
    <property type="entry name" value="Sig_transdc_His_kin-like_C"/>
</dbReference>
<evidence type="ECO:0000256" key="7">
    <source>
        <dbReference type="ARBA" id="ARBA00022553"/>
    </source>
</evidence>
<keyword evidence="15" id="KW-0902">Two-component regulatory system</keyword>
<accession>A0ABU9TZ15</accession>
<dbReference type="PROSITE" id="PS50109">
    <property type="entry name" value="HIS_KIN"/>
    <property type="match status" value="1"/>
</dbReference>
<dbReference type="GO" id="GO:0016301">
    <property type="term" value="F:kinase activity"/>
    <property type="evidence" value="ECO:0007669"/>
    <property type="project" value="UniProtKB-KW"/>
</dbReference>
<evidence type="ECO:0000256" key="12">
    <source>
        <dbReference type="ARBA" id="ARBA00022840"/>
    </source>
</evidence>
<feature type="domain" description="HAMP" evidence="23">
    <location>
        <begin position="208"/>
        <end position="260"/>
    </location>
</feature>
<evidence type="ECO:0000256" key="5">
    <source>
        <dbReference type="ARBA" id="ARBA00012438"/>
    </source>
</evidence>
<dbReference type="InterPro" id="IPR050980">
    <property type="entry name" value="2C_sensor_his_kinase"/>
</dbReference>
<organism evidence="24 25">
    <name type="scientific">Pseudoalteromonas neustonica</name>
    <dbReference type="NCBI Taxonomy" id="1840331"/>
    <lineage>
        <taxon>Bacteria</taxon>
        <taxon>Pseudomonadati</taxon>
        <taxon>Pseudomonadota</taxon>
        <taxon>Gammaproteobacteria</taxon>
        <taxon>Alteromonadales</taxon>
        <taxon>Pseudoalteromonadaceae</taxon>
        <taxon>Pseudoalteromonas</taxon>
    </lineage>
</organism>
<evidence type="ECO:0000256" key="15">
    <source>
        <dbReference type="ARBA" id="ARBA00023012"/>
    </source>
</evidence>
<protein>
    <recommendedName>
        <fullName evidence="19">Signal transduction histidine-protein kinase/phosphatase MprB</fullName>
        <ecNumber evidence="5">2.7.13.3</ecNumber>
    </recommendedName>
    <alternativeName>
        <fullName evidence="20">Mycobacterial persistence regulator B</fullName>
    </alternativeName>
</protein>
<dbReference type="SMART" id="SM00388">
    <property type="entry name" value="HisKA"/>
    <property type="match status" value="1"/>
</dbReference>
<comment type="cofactor">
    <cofactor evidence="3">
        <name>Mg(2+)</name>
        <dbReference type="ChEBI" id="CHEBI:18420"/>
    </cofactor>
</comment>
<evidence type="ECO:0000256" key="21">
    <source>
        <dbReference type="SAM" id="Phobius"/>
    </source>
</evidence>
<dbReference type="EC" id="2.7.13.3" evidence="5"/>
<feature type="transmembrane region" description="Helical" evidence="21">
    <location>
        <begin position="28"/>
        <end position="50"/>
    </location>
</feature>
<evidence type="ECO:0000259" key="23">
    <source>
        <dbReference type="PROSITE" id="PS50885"/>
    </source>
</evidence>
<evidence type="ECO:0000256" key="20">
    <source>
        <dbReference type="ARBA" id="ARBA00041776"/>
    </source>
</evidence>
<dbReference type="Pfam" id="PF02518">
    <property type="entry name" value="HATPase_c"/>
    <property type="match status" value="1"/>
</dbReference>
<comment type="subcellular location">
    <subcellularLocation>
        <location evidence="4">Cell membrane</location>
        <topology evidence="4">Multi-pass membrane protein</topology>
    </subcellularLocation>
</comment>
<comment type="caution">
    <text evidence="24">The sequence shown here is derived from an EMBL/GenBank/DDBJ whole genome shotgun (WGS) entry which is preliminary data.</text>
</comment>
<dbReference type="Proteomes" id="UP001388366">
    <property type="component" value="Unassembled WGS sequence"/>
</dbReference>
<keyword evidence="11" id="KW-0378">Hydrolase</keyword>
<dbReference type="PROSITE" id="PS50885">
    <property type="entry name" value="HAMP"/>
    <property type="match status" value="1"/>
</dbReference>
<evidence type="ECO:0000313" key="24">
    <source>
        <dbReference type="EMBL" id="MEM5549777.1"/>
    </source>
</evidence>
<dbReference type="InterPro" id="IPR003661">
    <property type="entry name" value="HisK_dim/P_dom"/>
</dbReference>
<evidence type="ECO:0000256" key="13">
    <source>
        <dbReference type="ARBA" id="ARBA00022842"/>
    </source>
</evidence>
<keyword evidence="13" id="KW-0460">Magnesium</keyword>
<evidence type="ECO:0000256" key="2">
    <source>
        <dbReference type="ARBA" id="ARBA00001936"/>
    </source>
</evidence>
<comment type="catalytic activity">
    <reaction evidence="1">
        <text>ATP + protein L-histidine = ADP + protein N-phospho-L-histidine.</text>
        <dbReference type="EC" id="2.7.13.3"/>
    </reaction>
</comment>
<evidence type="ECO:0000256" key="16">
    <source>
        <dbReference type="ARBA" id="ARBA00023016"/>
    </source>
</evidence>
<keyword evidence="25" id="KW-1185">Reference proteome</keyword>
<name>A0ABU9TZ15_9GAMM</name>
<dbReference type="SUPFAM" id="SSF47384">
    <property type="entry name" value="Homodimeric domain of signal transducing histidine kinase"/>
    <property type="match status" value="1"/>
</dbReference>
<keyword evidence="10 24" id="KW-0418">Kinase</keyword>
<gene>
    <name evidence="24" type="ORF">WNY63_03365</name>
</gene>
<keyword evidence="7" id="KW-0597">Phosphoprotein</keyword>
<keyword evidence="17" id="KW-0843">Virulence</keyword>
<keyword evidence="21" id="KW-0812">Transmembrane</keyword>
<feature type="domain" description="Histidine kinase" evidence="22">
    <location>
        <begin position="268"/>
        <end position="485"/>
    </location>
</feature>
<comment type="cofactor">
    <cofactor evidence="2">
        <name>Mn(2+)</name>
        <dbReference type="ChEBI" id="CHEBI:29035"/>
    </cofactor>
</comment>
<evidence type="ECO:0000256" key="4">
    <source>
        <dbReference type="ARBA" id="ARBA00004651"/>
    </source>
</evidence>
<reference evidence="24 25" key="1">
    <citation type="submission" date="2024-03" db="EMBL/GenBank/DDBJ databases">
        <title>Community enrichment and isolation of bacterial strains for fucoidan degradation.</title>
        <authorList>
            <person name="Sichert A."/>
        </authorList>
    </citation>
    <scope>NUCLEOTIDE SEQUENCE [LARGE SCALE GENOMIC DNA]</scope>
    <source>
        <strain evidence="24 25">AS81</strain>
    </source>
</reference>
<evidence type="ECO:0000256" key="19">
    <source>
        <dbReference type="ARBA" id="ARBA00040454"/>
    </source>
</evidence>
<dbReference type="Gene3D" id="1.10.287.130">
    <property type="match status" value="1"/>
</dbReference>
<dbReference type="PRINTS" id="PR00344">
    <property type="entry name" value="BCTRLSENSOR"/>
</dbReference>
<dbReference type="PANTHER" id="PTHR44936:SF9">
    <property type="entry name" value="SENSOR PROTEIN CREC"/>
    <property type="match status" value="1"/>
</dbReference>
<evidence type="ECO:0000256" key="17">
    <source>
        <dbReference type="ARBA" id="ARBA00023026"/>
    </source>
</evidence>
<dbReference type="InterPro" id="IPR003660">
    <property type="entry name" value="HAMP_dom"/>
</dbReference>
<keyword evidence="18" id="KW-0464">Manganese</keyword>
<evidence type="ECO:0000259" key="22">
    <source>
        <dbReference type="PROSITE" id="PS50109"/>
    </source>
</evidence>
<dbReference type="CDD" id="cd00082">
    <property type="entry name" value="HisKA"/>
    <property type="match status" value="1"/>
</dbReference>
<dbReference type="Gene3D" id="6.10.340.10">
    <property type="match status" value="1"/>
</dbReference>
<evidence type="ECO:0000256" key="18">
    <source>
        <dbReference type="ARBA" id="ARBA00023211"/>
    </source>
</evidence>
<keyword evidence="21" id="KW-1133">Transmembrane helix</keyword>
<keyword evidence="8" id="KW-0808">Transferase</keyword>
<evidence type="ECO:0000256" key="3">
    <source>
        <dbReference type="ARBA" id="ARBA00001946"/>
    </source>
</evidence>
<dbReference type="EMBL" id="JBBMQU010000004">
    <property type="protein sequence ID" value="MEM5549777.1"/>
    <property type="molecule type" value="Genomic_DNA"/>
</dbReference>
<dbReference type="Gene3D" id="3.30.565.10">
    <property type="entry name" value="Histidine kinase-like ATPase, C-terminal domain"/>
    <property type="match status" value="1"/>
</dbReference>
<keyword evidence="6" id="KW-1003">Cell membrane</keyword>
<evidence type="ECO:0000256" key="14">
    <source>
        <dbReference type="ARBA" id="ARBA00022912"/>
    </source>
</evidence>
<keyword evidence="21" id="KW-0472">Membrane</keyword>
<dbReference type="InterPro" id="IPR036890">
    <property type="entry name" value="HATPase_C_sf"/>
</dbReference>
<evidence type="ECO:0000256" key="6">
    <source>
        <dbReference type="ARBA" id="ARBA00022475"/>
    </source>
</evidence>
<evidence type="ECO:0000313" key="25">
    <source>
        <dbReference type="Proteomes" id="UP001388366"/>
    </source>
</evidence>
<feature type="transmembrane region" description="Helical" evidence="21">
    <location>
        <begin position="188"/>
        <end position="208"/>
    </location>
</feature>
<sequence length="490" mass="55134">MKGIAMLVPFGKKYSAILAWRPNLIGQFLFSTLLSLLPLSLVVIVFLNALNKQLAVTQQIVSDNYQVTKSFNNLKQELNSLERATRQNWVLKSDSLDKLIIDKWRSSLGNIDELMFISPASEYINQWQQLSQALQLAHEQLVIQQRQDAQLFIPMSELITSQALWLKDQNELQITKNQLELKALQNSFINWLIALIPLTLLVGGGFLWRISGRLKGLTSVIDKLGQGHWQQQISVQGSAELVELGNKLQWVQEQLHILEQQKDTFLRHVTHELKTPLASMVEGTDLLADEIVGPMNTEQQAVLELITQSTVRLRAMIDSLLSYNAIRTSKESINEIDFKHLINKINSHFEHRLLARNQTISWQSSLPEQPIAVAAELIEMMLIQLISNGLKFSPTGSVVNITLGLSQSNLTMVVSDTGCGIKDQDKTHIFSAFYQGKHAKDISAQGSGLGLTIVKESVEQLMGRLELESNEPHGCRFVIHIPINEKQGVK</sequence>
<dbReference type="SMART" id="SM00387">
    <property type="entry name" value="HATPase_c"/>
    <property type="match status" value="1"/>
</dbReference>
<keyword evidence="12" id="KW-0067">ATP-binding</keyword>
<dbReference type="InterPro" id="IPR005467">
    <property type="entry name" value="His_kinase_dom"/>
</dbReference>
<dbReference type="PANTHER" id="PTHR44936">
    <property type="entry name" value="SENSOR PROTEIN CREC"/>
    <property type="match status" value="1"/>
</dbReference>
<evidence type="ECO:0000256" key="8">
    <source>
        <dbReference type="ARBA" id="ARBA00022679"/>
    </source>
</evidence>